<dbReference type="Proteomes" id="UP000685013">
    <property type="component" value="Chromosome 17"/>
</dbReference>
<keyword evidence="3" id="KW-1185">Reference proteome</keyword>
<dbReference type="AlphaFoldDB" id="A0AAV6M5Z1"/>
<evidence type="ECO:0000313" key="2">
    <source>
        <dbReference type="EMBL" id="KAG6575601.1"/>
    </source>
</evidence>
<dbReference type="GO" id="GO:0015031">
    <property type="term" value="P:protein transport"/>
    <property type="evidence" value="ECO:0007669"/>
    <property type="project" value="InterPro"/>
</dbReference>
<organism evidence="2 3">
    <name type="scientific">Cucurbita argyrosperma subsp. sororia</name>
    <dbReference type="NCBI Taxonomy" id="37648"/>
    <lineage>
        <taxon>Eukaryota</taxon>
        <taxon>Viridiplantae</taxon>
        <taxon>Streptophyta</taxon>
        <taxon>Embryophyta</taxon>
        <taxon>Tracheophyta</taxon>
        <taxon>Spermatophyta</taxon>
        <taxon>Magnoliopsida</taxon>
        <taxon>eudicotyledons</taxon>
        <taxon>Gunneridae</taxon>
        <taxon>Pentapetalae</taxon>
        <taxon>rosids</taxon>
        <taxon>fabids</taxon>
        <taxon>Cucurbitales</taxon>
        <taxon>Cucurbitaceae</taxon>
        <taxon>Cucurbiteae</taxon>
        <taxon>Cucurbita</taxon>
    </lineage>
</organism>
<reference evidence="2 3" key="1">
    <citation type="journal article" date="2021" name="Hortic Res">
        <title>The domestication of Cucurbita argyrosperma as revealed by the genome of its wild relative.</title>
        <authorList>
            <person name="Barrera-Redondo J."/>
            <person name="Sanchez-de la Vega G."/>
            <person name="Aguirre-Liguori J.A."/>
            <person name="Castellanos-Morales G."/>
            <person name="Gutierrez-Guerrero Y.T."/>
            <person name="Aguirre-Dugua X."/>
            <person name="Aguirre-Planter E."/>
            <person name="Tenaillon M.I."/>
            <person name="Lira-Saade R."/>
            <person name="Eguiarte L.E."/>
        </authorList>
    </citation>
    <scope>NUCLEOTIDE SEQUENCE [LARGE SCALE GENOMIC DNA]</scope>
    <source>
        <strain evidence="2">JBR-2021</strain>
    </source>
</reference>
<proteinExistence type="predicted"/>
<evidence type="ECO:0000256" key="1">
    <source>
        <dbReference type="SAM" id="MobiDB-lite"/>
    </source>
</evidence>
<name>A0AAV6M5Z1_9ROSI</name>
<gene>
    <name evidence="2" type="primary">EREX</name>
    <name evidence="2" type="ORF">SDJN03_26240</name>
</gene>
<dbReference type="PANTHER" id="PTHR46856">
    <property type="entry name" value="PX DOMAIN-CONTAINING PROTEIN EREL1-RELATED"/>
    <property type="match status" value="1"/>
</dbReference>
<dbReference type="InterPro" id="IPR044588">
    <property type="entry name" value="EREX-like"/>
</dbReference>
<protein>
    <submittedName>
        <fullName evidence="2">PX domain-containing protein EREX</fullName>
    </submittedName>
</protein>
<feature type="non-terminal residue" evidence="2">
    <location>
        <position position="1"/>
    </location>
</feature>
<accession>A0AAV6M5Z1</accession>
<evidence type="ECO:0000313" key="3">
    <source>
        <dbReference type="Proteomes" id="UP000685013"/>
    </source>
</evidence>
<dbReference type="EMBL" id="JAGKQH010000017">
    <property type="protein sequence ID" value="KAG6575601.1"/>
    <property type="molecule type" value="Genomic_DNA"/>
</dbReference>
<feature type="region of interest" description="Disordered" evidence="1">
    <location>
        <begin position="50"/>
        <end position="74"/>
    </location>
</feature>
<dbReference type="PANTHER" id="PTHR46856:SF1">
    <property type="entry name" value="PX DOMAIN-CONTAINING PROTEIN EREL1-RELATED"/>
    <property type="match status" value="1"/>
</dbReference>
<sequence length="165" mass="18381">MNLYAHDLSVLDYNFGFSEPYGEPFSRHTVPSAISSTAFLNEDDDVYRPSWAARNNREMPGGSPPNRRHDGSSPLPLGMDWSPPPQKWGFEFDLICPRDAEADGMAGSATPNGTDDKVLRNVLANMFVENARLRMQVNSVIRCALSAKGITEKDEDESVQEELLF</sequence>
<comment type="caution">
    <text evidence="2">The sequence shown here is derived from an EMBL/GenBank/DDBJ whole genome shotgun (WGS) entry which is preliminary data.</text>
</comment>